<accession>A0A836Z4Y6</accession>
<proteinExistence type="predicted"/>
<dbReference type="EMBL" id="JFZV01000027">
    <property type="protein sequence ID" value="KDN13764.1"/>
    <property type="molecule type" value="Genomic_DNA"/>
</dbReference>
<protein>
    <submittedName>
        <fullName evidence="1">Uncharacterized protein</fullName>
    </submittedName>
</protein>
<evidence type="ECO:0000313" key="1">
    <source>
        <dbReference type="EMBL" id="KDN13764.1"/>
    </source>
</evidence>
<organism evidence="1 2">
    <name type="scientific">Snodgrassella communis</name>
    <dbReference type="NCBI Taxonomy" id="2946699"/>
    <lineage>
        <taxon>Bacteria</taxon>
        <taxon>Pseudomonadati</taxon>
        <taxon>Pseudomonadota</taxon>
        <taxon>Betaproteobacteria</taxon>
        <taxon>Neisseriales</taxon>
        <taxon>Neisseriaceae</taxon>
        <taxon>Snodgrassella</taxon>
    </lineage>
</organism>
<dbReference type="Proteomes" id="UP000027170">
    <property type="component" value="Unassembled WGS sequence"/>
</dbReference>
<reference evidence="1 2" key="1">
    <citation type="submission" date="2014-03" db="EMBL/GenBank/DDBJ databases">
        <title>The genomes of two eusocial bee gut symbionts.</title>
        <authorList>
            <person name="Kwong W.K."/>
            <person name="Engel P."/>
            <person name="Koch H."/>
            <person name="Moran N.A."/>
        </authorList>
    </citation>
    <scope>NUCLEOTIDE SEQUENCE [LARGE SCALE GENOMIC DNA]</scope>
    <source>
        <strain evidence="2">wkB29</strain>
    </source>
</reference>
<keyword evidence="2" id="KW-1185">Reference proteome</keyword>
<sequence>MIKRNCYVNWFIARNKLHAWATTCVCFFSIVLVPQIALSVDMPPPPPPRPCANVFCGTPAERALSEATVNIDKKGHISIGDMDRFKQHYEARAQYKNNGNGTLTSNNATKVNATDAYGAKAQGKVPSTTKIPIGAVAKGVGAAYAAQMAGEAAKYAESHGMGTKLNAGDYMGAAAIAGQAFANAVSGGWPDTVNKILDDAFSNKANKAAKKALARPKYDPSKPNDARTRTYYVTYNGSIVLASYDMLALR</sequence>
<comment type="caution">
    <text evidence="1">The sequence shown here is derived from an EMBL/GenBank/DDBJ whole genome shotgun (WGS) entry which is preliminary data.</text>
</comment>
<evidence type="ECO:0000313" key="2">
    <source>
        <dbReference type="Proteomes" id="UP000027170"/>
    </source>
</evidence>
<dbReference type="AlphaFoldDB" id="A0A836Z4Y6"/>
<name>A0A836Z4Y6_9NEIS</name>
<gene>
    <name evidence="1" type="ORF">SALWKB29_2200</name>
</gene>